<name>A0A369J0H8_HYPMA</name>
<dbReference type="Proteomes" id="UP000076154">
    <property type="component" value="Unassembled WGS sequence"/>
</dbReference>
<dbReference type="STRING" id="39966.A0A369J0H8"/>
<gene>
    <name evidence="1" type="ORF">Hypma_004165</name>
</gene>
<dbReference type="EMBL" id="LUEZ02000158">
    <property type="protein sequence ID" value="RDB15508.1"/>
    <property type="molecule type" value="Genomic_DNA"/>
</dbReference>
<comment type="caution">
    <text evidence="1">The sequence shown here is derived from an EMBL/GenBank/DDBJ whole genome shotgun (WGS) entry which is preliminary data.</text>
</comment>
<dbReference type="OrthoDB" id="3261436at2759"/>
<sequence>MTEVEAWENDPSQPNPYDVRVAVPTQAAVRRTMAEAEARDLATGQDVALDVNVTPSVLIATGLDLEAEQRSIKVETSKLWLHAQDRQKTRLQLRNNALSRKIVVWTQRQQLYIPAVVVLRRMDAQTEQNRTSPVPVHEYPLWLPSQIKSQVPFDKRLADIEWDLRLAQGEESLDGLRRNLQIRSHLFKFKDRFVRGQHANTRARNAIATVQARVDACAEDYRAAHTALVALGTVLDKVGWQHQLLPLLAADIREISEGEDGDSEGRRRMSWIWKTMGVAGINENDDNFRDALRVEWCKSRARAMRFTEEVTLLSEEMDRVLRFLKWQQEWWMAKAEYWVTHAVGQTTRGEGLRAYAERQAALRGALASHFTTMWRPVPGYIQEANRCIAAGTVVASSIAVAAPAMGSSSITE</sequence>
<keyword evidence="2" id="KW-1185">Reference proteome</keyword>
<evidence type="ECO:0000313" key="2">
    <source>
        <dbReference type="Proteomes" id="UP000076154"/>
    </source>
</evidence>
<dbReference type="AlphaFoldDB" id="A0A369J0H8"/>
<reference evidence="1" key="1">
    <citation type="submission" date="2018-04" db="EMBL/GenBank/DDBJ databases">
        <title>Whole genome sequencing of Hypsizygus marmoreus.</title>
        <authorList>
            <person name="Choi I.-G."/>
            <person name="Min B."/>
            <person name="Kim J.-G."/>
            <person name="Kim S."/>
            <person name="Oh Y.-L."/>
            <person name="Kong W.-S."/>
            <person name="Park H."/>
            <person name="Jeong J."/>
            <person name="Song E.-S."/>
        </authorList>
    </citation>
    <scope>NUCLEOTIDE SEQUENCE [LARGE SCALE GENOMIC DNA]</scope>
    <source>
        <strain evidence="1">51987-8</strain>
    </source>
</reference>
<accession>A0A369J0H8</accession>
<dbReference type="InParanoid" id="A0A369J0H8"/>
<protein>
    <submittedName>
        <fullName evidence="1">Uncharacterized protein</fullName>
    </submittedName>
</protein>
<organism evidence="1 2">
    <name type="scientific">Hypsizygus marmoreus</name>
    <name type="common">White beech mushroom</name>
    <name type="synonym">Agaricus marmoreus</name>
    <dbReference type="NCBI Taxonomy" id="39966"/>
    <lineage>
        <taxon>Eukaryota</taxon>
        <taxon>Fungi</taxon>
        <taxon>Dikarya</taxon>
        <taxon>Basidiomycota</taxon>
        <taxon>Agaricomycotina</taxon>
        <taxon>Agaricomycetes</taxon>
        <taxon>Agaricomycetidae</taxon>
        <taxon>Agaricales</taxon>
        <taxon>Tricholomatineae</taxon>
        <taxon>Lyophyllaceae</taxon>
        <taxon>Hypsizygus</taxon>
    </lineage>
</organism>
<evidence type="ECO:0000313" key="1">
    <source>
        <dbReference type="EMBL" id="RDB15508.1"/>
    </source>
</evidence>
<proteinExistence type="predicted"/>